<dbReference type="SMART" id="SM00642">
    <property type="entry name" value="Aamy"/>
    <property type="match status" value="1"/>
</dbReference>
<sequence>MQNSKWWEEAIIYQIYPRSFKDSNNDGIGDLKGIIQKLDYVKNLGVNTLWLNPFISSNQIDNGYDVTDYNTVDPLFGFEEDFDEFVKEAKKRDFKLIYDLPLNHTSMNHKWFREALKGRDNPYRNYYIWQDSLEGGIYPNNWTAAFGGPAWSKELNGDQYFMHIFKKEMPEVNWSHEPLRKEMANIINYWIEKGIDGFRLDAFIYLDVDKHFPDQSESETAQNVIEYGKDLRGYLSELNSNINKIKKNIYLIGEATSADAEKTAYYTDEQILDKVISLQHFTDKDEYKTDKLPFDNQHVSLDLTQFKKVQKQFQDKLSAKGGPVLFWNNHDRPRAP</sequence>
<dbReference type="InterPro" id="IPR017853">
    <property type="entry name" value="GH"/>
</dbReference>
<dbReference type="InterPro" id="IPR045857">
    <property type="entry name" value="O16G_dom_2"/>
</dbReference>
<dbReference type="PANTHER" id="PTHR10357">
    <property type="entry name" value="ALPHA-AMYLASE FAMILY MEMBER"/>
    <property type="match status" value="1"/>
</dbReference>
<keyword evidence="6" id="KW-1185">Reference proteome</keyword>
<dbReference type="EMBL" id="FOSJ01000001">
    <property type="protein sequence ID" value="SFJ84865.1"/>
    <property type="molecule type" value="Genomic_DNA"/>
</dbReference>
<dbReference type="Gene3D" id="3.20.20.80">
    <property type="entry name" value="Glycosidases"/>
    <property type="match status" value="1"/>
</dbReference>
<dbReference type="Gene3D" id="3.90.400.10">
    <property type="entry name" value="Oligo-1,6-glucosidase, Domain 2"/>
    <property type="match status" value="1"/>
</dbReference>
<dbReference type="FunFam" id="3.90.400.10:FF:000002">
    <property type="entry name" value="Sucrose isomerase"/>
    <property type="match status" value="1"/>
</dbReference>
<keyword evidence="2" id="KW-0378">Hydrolase</keyword>
<dbReference type="Pfam" id="PF00128">
    <property type="entry name" value="Alpha-amylase"/>
    <property type="match status" value="1"/>
</dbReference>
<gene>
    <name evidence="5" type="ORF">SAMN04488569_100181</name>
</gene>
<organism evidence="5 6">
    <name type="scientific">Marinilactibacillus piezotolerans</name>
    <dbReference type="NCBI Taxonomy" id="258723"/>
    <lineage>
        <taxon>Bacteria</taxon>
        <taxon>Bacillati</taxon>
        <taxon>Bacillota</taxon>
        <taxon>Bacilli</taxon>
        <taxon>Lactobacillales</taxon>
        <taxon>Carnobacteriaceae</taxon>
        <taxon>Marinilactibacillus</taxon>
    </lineage>
</organism>
<dbReference type="SUPFAM" id="SSF51445">
    <property type="entry name" value="(Trans)glycosidases"/>
    <property type="match status" value="1"/>
</dbReference>
<dbReference type="AlphaFoldDB" id="A0A1I3UPQ1"/>
<evidence type="ECO:0000313" key="6">
    <source>
        <dbReference type="Proteomes" id="UP000199589"/>
    </source>
</evidence>
<protein>
    <submittedName>
        <fullName evidence="5">Alpha amylase, catalytic domain</fullName>
    </submittedName>
</protein>
<dbReference type="GO" id="GO:0009313">
    <property type="term" value="P:oligosaccharide catabolic process"/>
    <property type="evidence" value="ECO:0007669"/>
    <property type="project" value="TreeGrafter"/>
</dbReference>
<dbReference type="OrthoDB" id="9805159at2"/>
<evidence type="ECO:0000259" key="4">
    <source>
        <dbReference type="SMART" id="SM00642"/>
    </source>
</evidence>
<dbReference type="Proteomes" id="UP000199589">
    <property type="component" value="Unassembled WGS sequence"/>
</dbReference>
<evidence type="ECO:0000313" key="5">
    <source>
        <dbReference type="EMBL" id="SFJ84865.1"/>
    </source>
</evidence>
<evidence type="ECO:0000256" key="3">
    <source>
        <dbReference type="ARBA" id="ARBA00023295"/>
    </source>
</evidence>
<dbReference type="InterPro" id="IPR006047">
    <property type="entry name" value="GH13_cat_dom"/>
</dbReference>
<reference evidence="6" key="1">
    <citation type="submission" date="2016-10" db="EMBL/GenBank/DDBJ databases">
        <authorList>
            <person name="Varghese N."/>
            <person name="Submissions S."/>
        </authorList>
    </citation>
    <scope>NUCLEOTIDE SEQUENCE [LARGE SCALE GENOMIC DNA]</scope>
    <source>
        <strain evidence="6">DSM 16108</strain>
    </source>
</reference>
<dbReference type="PANTHER" id="PTHR10357:SF179">
    <property type="entry name" value="NEUTRAL AND BASIC AMINO ACID TRANSPORT PROTEIN RBAT"/>
    <property type="match status" value="1"/>
</dbReference>
<dbReference type="GO" id="GO:0004556">
    <property type="term" value="F:alpha-amylase activity"/>
    <property type="evidence" value="ECO:0007669"/>
    <property type="project" value="TreeGrafter"/>
</dbReference>
<keyword evidence="3" id="KW-0326">Glycosidase</keyword>
<evidence type="ECO:0000256" key="1">
    <source>
        <dbReference type="ARBA" id="ARBA00008061"/>
    </source>
</evidence>
<accession>A0A1I3UPQ1</accession>
<feature type="domain" description="Glycosyl hydrolase family 13 catalytic" evidence="4">
    <location>
        <begin position="14"/>
        <end position="305"/>
    </location>
</feature>
<evidence type="ECO:0000256" key="2">
    <source>
        <dbReference type="ARBA" id="ARBA00022801"/>
    </source>
</evidence>
<name>A0A1I3UPQ1_9LACT</name>
<comment type="similarity">
    <text evidence="1">Belongs to the glycosyl hydrolase 13 family.</text>
</comment>
<proteinExistence type="inferred from homology"/>